<dbReference type="Gene3D" id="3.40.50.2000">
    <property type="entry name" value="Glycogen Phosphorylase B"/>
    <property type="match status" value="2"/>
</dbReference>
<dbReference type="GO" id="GO:0009103">
    <property type="term" value="P:lipopolysaccharide biosynthetic process"/>
    <property type="evidence" value="ECO:0007669"/>
    <property type="project" value="TreeGrafter"/>
</dbReference>
<dbReference type="GO" id="GO:0016757">
    <property type="term" value="F:glycosyltransferase activity"/>
    <property type="evidence" value="ECO:0007669"/>
    <property type="project" value="InterPro"/>
</dbReference>
<sequence>MISEPLSEFWNLFLKETGQSDSNLSFFNDKITGQIPKVKIAIDISQIVYGTGVSTYTENLVKSLLKLDTDDEYILFAGAFRRRGDILGKFPQTKVFPIPPVAADLIWNKLHVFPIEKLIGNVDVFHTSDWAEPPSSAFKVTTVHDLYALKYPKMVHPKVLEVHKRKLSWVIRESRRIIVPSNSTKEDLTDLGVDGSIIRIIPEAPSFSKASGAEVTSAKKKYRIQGDYLISIGVTELKNTKRIIEAFHLSTAGKELKMVLVGRPSETEIKPERNIRILGHVPQDDLRGLLTGSRGLIFASLYEGYGIPILDGFVCGTPVVTSNTSSMPEVAGEAAVLVDPYDAASIADGITKILNGPKGFIEKGFARVTEFSWEKTAKMTLAVYKEAAK</sequence>
<feature type="domain" description="Glycosyltransferase subfamily 4-like N-terminal" evidence="3">
    <location>
        <begin position="52"/>
        <end position="202"/>
    </location>
</feature>
<accession>A0A837ICD5</accession>
<keyword evidence="1 4" id="KW-0808">Transferase</keyword>
<evidence type="ECO:0000313" key="4">
    <source>
        <dbReference type="EMBL" id="KKT53906.1"/>
    </source>
</evidence>
<proteinExistence type="predicted"/>
<dbReference type="InterPro" id="IPR028098">
    <property type="entry name" value="Glyco_trans_4-like_N"/>
</dbReference>
<dbReference type="SUPFAM" id="SSF53756">
    <property type="entry name" value="UDP-Glycosyltransferase/glycogen phosphorylase"/>
    <property type="match status" value="1"/>
</dbReference>
<dbReference type="CDD" id="cd03809">
    <property type="entry name" value="GT4_MtfB-like"/>
    <property type="match status" value="1"/>
</dbReference>
<name>A0A837ICD5_9BACT</name>
<feature type="domain" description="Glycosyl transferase family 1" evidence="2">
    <location>
        <begin position="228"/>
        <end position="357"/>
    </location>
</feature>
<evidence type="ECO:0000259" key="2">
    <source>
        <dbReference type="Pfam" id="PF00534"/>
    </source>
</evidence>
<dbReference type="AlphaFoldDB" id="A0A837ICD5"/>
<dbReference type="PANTHER" id="PTHR46401">
    <property type="entry name" value="GLYCOSYLTRANSFERASE WBBK-RELATED"/>
    <property type="match status" value="1"/>
</dbReference>
<evidence type="ECO:0000259" key="3">
    <source>
        <dbReference type="Pfam" id="PF13439"/>
    </source>
</evidence>
<dbReference type="InterPro" id="IPR001296">
    <property type="entry name" value="Glyco_trans_1"/>
</dbReference>
<organism evidence="4 5">
    <name type="scientific">Candidatus Woesebacteria bacterium GW2011_GWA1_44_23</name>
    <dbReference type="NCBI Taxonomy" id="1618558"/>
    <lineage>
        <taxon>Bacteria</taxon>
        <taxon>Candidatus Woeseibacteriota</taxon>
    </lineage>
</organism>
<comment type="caution">
    <text evidence="4">The sequence shown here is derived from an EMBL/GenBank/DDBJ whole genome shotgun (WGS) entry which is preliminary data.</text>
</comment>
<dbReference type="Pfam" id="PF00534">
    <property type="entry name" value="Glycos_transf_1"/>
    <property type="match status" value="1"/>
</dbReference>
<evidence type="ECO:0000313" key="5">
    <source>
        <dbReference type="Proteomes" id="UP000034525"/>
    </source>
</evidence>
<dbReference type="PANTHER" id="PTHR46401:SF2">
    <property type="entry name" value="GLYCOSYLTRANSFERASE WBBK-RELATED"/>
    <property type="match status" value="1"/>
</dbReference>
<gene>
    <name evidence="4" type="ORF">UW47_C0014G0007</name>
</gene>
<protein>
    <submittedName>
        <fullName evidence="4">Glycosyl transferase group 1</fullName>
    </submittedName>
</protein>
<dbReference type="Pfam" id="PF13439">
    <property type="entry name" value="Glyco_transf_4"/>
    <property type="match status" value="1"/>
</dbReference>
<dbReference type="EMBL" id="LCIL01000014">
    <property type="protein sequence ID" value="KKT53906.1"/>
    <property type="molecule type" value="Genomic_DNA"/>
</dbReference>
<dbReference type="Proteomes" id="UP000034525">
    <property type="component" value="Unassembled WGS sequence"/>
</dbReference>
<reference evidence="4 5" key="1">
    <citation type="journal article" date="2015" name="Nature">
        <title>rRNA introns, odd ribosomes, and small enigmatic genomes across a large radiation of phyla.</title>
        <authorList>
            <person name="Brown C.T."/>
            <person name="Hug L.A."/>
            <person name="Thomas B.C."/>
            <person name="Sharon I."/>
            <person name="Castelle C.J."/>
            <person name="Singh A."/>
            <person name="Wilkins M.J."/>
            <person name="Williams K.H."/>
            <person name="Banfield J.F."/>
        </authorList>
    </citation>
    <scope>NUCLEOTIDE SEQUENCE [LARGE SCALE GENOMIC DNA]</scope>
</reference>
<evidence type="ECO:0000256" key="1">
    <source>
        <dbReference type="ARBA" id="ARBA00022679"/>
    </source>
</evidence>